<feature type="compositionally biased region" description="Basic and acidic residues" evidence="11">
    <location>
        <begin position="100"/>
        <end position="118"/>
    </location>
</feature>
<gene>
    <name evidence="13" type="ORF">NKR23_g8199</name>
</gene>
<feature type="region of interest" description="Disordered" evidence="11">
    <location>
        <begin position="333"/>
        <end position="360"/>
    </location>
</feature>
<evidence type="ECO:0000256" key="8">
    <source>
        <dbReference type="ARBA" id="ARBA00037226"/>
    </source>
</evidence>
<proteinExistence type="inferred from homology"/>
<keyword evidence="5" id="KW-0689">Ribosomal protein</keyword>
<dbReference type="GO" id="GO:0042274">
    <property type="term" value="P:ribosomal small subunit biogenesis"/>
    <property type="evidence" value="ECO:0007669"/>
    <property type="project" value="TreeGrafter"/>
</dbReference>
<sequence>MRLRRNLRYHNLKKPKLRPTWNKYNLYNLSRWRPRRQMGSDTFFQQKWHSKAAARAYHGEHINESKWERMFSRKLQSVVNMPPRYMAEYDGAEQAAGRGSGRDQPRFEDAAESPESRGGRVQRPPGRDMGGRNDDHAIRRTPYMQMTFAPIERRLDIAIFRAMFASSARQARQFCVHGAVKVNGKVMKYPSYQLNPGDMFQVEPERVMFATGAPKRPASTEKRGGAAGESEEAEGEEAAEEETSEASEQEAAEAAEPAELSPEEQAEQLKKLLRDAKAFLAEESKDLSVKRKQQLRKLIKDARSTVSRLSAKKSDAASAGAGVVDELSSLMSSLDLKSSPPPSAAPKEEQADEAAPTSVSELTQDELARFEDLLRADAENPYDPSKPYATPWRPRPYMSPFAFIPRYLEVNQNICAAVYLRHPVARQGSAEVPTPFPAQLSQLAFNWYLRRR</sequence>
<dbReference type="GO" id="GO:0019843">
    <property type="term" value="F:rRNA binding"/>
    <property type="evidence" value="ECO:0007669"/>
    <property type="project" value="UniProtKB-KW"/>
</dbReference>
<dbReference type="InterPro" id="IPR036986">
    <property type="entry name" value="S4_RNA-bd_sf"/>
</dbReference>
<evidence type="ECO:0000259" key="12">
    <source>
        <dbReference type="SMART" id="SM00363"/>
    </source>
</evidence>
<accession>A0AA38VFY9</accession>
<feature type="domain" description="RNA-binding S4" evidence="12">
    <location>
        <begin position="153"/>
        <end position="213"/>
    </location>
</feature>
<keyword evidence="7" id="KW-0687">Ribonucleoprotein</keyword>
<evidence type="ECO:0000256" key="5">
    <source>
        <dbReference type="ARBA" id="ARBA00022980"/>
    </source>
</evidence>
<evidence type="ECO:0000256" key="4">
    <source>
        <dbReference type="ARBA" id="ARBA00022884"/>
    </source>
</evidence>
<dbReference type="Gene3D" id="3.10.290.10">
    <property type="entry name" value="RNA-binding S4 domain"/>
    <property type="match status" value="1"/>
</dbReference>
<reference evidence="13" key="1">
    <citation type="submission" date="2022-07" db="EMBL/GenBank/DDBJ databases">
        <title>Fungi with potential for degradation of polypropylene.</title>
        <authorList>
            <person name="Gostincar C."/>
        </authorList>
    </citation>
    <scope>NUCLEOTIDE SEQUENCE</scope>
    <source>
        <strain evidence="13">EXF-13308</strain>
    </source>
</reference>
<dbReference type="CDD" id="cd00165">
    <property type="entry name" value="S4"/>
    <property type="match status" value="1"/>
</dbReference>
<evidence type="ECO:0000313" key="13">
    <source>
        <dbReference type="EMBL" id="KAJ9138916.1"/>
    </source>
</evidence>
<feature type="compositionally biased region" description="Acidic residues" evidence="11">
    <location>
        <begin position="229"/>
        <end position="253"/>
    </location>
</feature>
<evidence type="ECO:0000256" key="2">
    <source>
        <dbReference type="ARBA" id="ARBA00007465"/>
    </source>
</evidence>
<evidence type="ECO:0000256" key="9">
    <source>
        <dbReference type="ARBA" id="ARBA00071419"/>
    </source>
</evidence>
<keyword evidence="4 10" id="KW-0694">RNA-binding</keyword>
<evidence type="ECO:0000256" key="1">
    <source>
        <dbReference type="ARBA" id="ARBA00004173"/>
    </source>
</evidence>
<dbReference type="PANTHER" id="PTHR11831:SF4">
    <property type="entry name" value="SMALL RIBOSOMAL SUBUNIT PROTEIN US4M"/>
    <property type="match status" value="1"/>
</dbReference>
<name>A0AA38VFY9_9PEZI</name>
<dbReference type="Pfam" id="PF01479">
    <property type="entry name" value="S4"/>
    <property type="match status" value="1"/>
</dbReference>
<dbReference type="EMBL" id="JANBVO010000028">
    <property type="protein sequence ID" value="KAJ9138916.1"/>
    <property type="molecule type" value="Genomic_DNA"/>
</dbReference>
<evidence type="ECO:0000256" key="11">
    <source>
        <dbReference type="SAM" id="MobiDB-lite"/>
    </source>
</evidence>
<keyword evidence="6" id="KW-0496">Mitochondrion</keyword>
<comment type="similarity">
    <text evidence="2">Belongs to the universal ribosomal protein uS4 family.</text>
</comment>
<evidence type="ECO:0000256" key="6">
    <source>
        <dbReference type="ARBA" id="ARBA00023128"/>
    </source>
</evidence>
<dbReference type="PANTHER" id="PTHR11831">
    <property type="entry name" value="30S 40S RIBOSOMAL PROTEIN"/>
    <property type="match status" value="1"/>
</dbReference>
<keyword evidence="3" id="KW-0699">rRNA-binding</keyword>
<dbReference type="InterPro" id="IPR002942">
    <property type="entry name" value="S4_RNA-bd"/>
</dbReference>
<feature type="compositionally biased region" description="Basic and acidic residues" evidence="11">
    <location>
        <begin position="125"/>
        <end position="138"/>
    </location>
</feature>
<dbReference type="Proteomes" id="UP001174694">
    <property type="component" value="Unassembled WGS sequence"/>
</dbReference>
<dbReference type="FunFam" id="3.10.290.10:FF:000025">
    <property type="entry name" value="30S ribosomal subunit S4"/>
    <property type="match status" value="1"/>
</dbReference>
<comment type="caution">
    <text evidence="13">The sequence shown here is derived from an EMBL/GenBank/DDBJ whole genome shotgun (WGS) entry which is preliminary data.</text>
</comment>
<protein>
    <recommendedName>
        <fullName evidence="9">Small ribosomal subunit protein uS4m</fullName>
    </recommendedName>
</protein>
<evidence type="ECO:0000256" key="3">
    <source>
        <dbReference type="ARBA" id="ARBA00022730"/>
    </source>
</evidence>
<feature type="region of interest" description="Disordered" evidence="11">
    <location>
        <begin position="92"/>
        <end position="138"/>
    </location>
</feature>
<comment type="subcellular location">
    <subcellularLocation>
        <location evidence="1">Mitochondrion</location>
    </subcellularLocation>
</comment>
<feature type="region of interest" description="Disordered" evidence="11">
    <location>
        <begin position="211"/>
        <end position="269"/>
    </location>
</feature>
<feature type="region of interest" description="Disordered" evidence="11">
    <location>
        <begin position="300"/>
        <end position="321"/>
    </location>
</feature>
<dbReference type="GO" id="GO:0003735">
    <property type="term" value="F:structural constituent of ribosome"/>
    <property type="evidence" value="ECO:0007669"/>
    <property type="project" value="TreeGrafter"/>
</dbReference>
<evidence type="ECO:0000256" key="7">
    <source>
        <dbReference type="ARBA" id="ARBA00023274"/>
    </source>
</evidence>
<organism evidence="13 14">
    <name type="scientific">Pleurostoma richardsiae</name>
    <dbReference type="NCBI Taxonomy" id="41990"/>
    <lineage>
        <taxon>Eukaryota</taxon>
        <taxon>Fungi</taxon>
        <taxon>Dikarya</taxon>
        <taxon>Ascomycota</taxon>
        <taxon>Pezizomycotina</taxon>
        <taxon>Sordariomycetes</taxon>
        <taxon>Sordariomycetidae</taxon>
        <taxon>Calosphaeriales</taxon>
        <taxon>Pleurostomataceae</taxon>
        <taxon>Pleurostoma</taxon>
    </lineage>
</organism>
<dbReference type="PROSITE" id="PS50889">
    <property type="entry name" value="S4"/>
    <property type="match status" value="1"/>
</dbReference>
<keyword evidence="14" id="KW-1185">Reference proteome</keyword>
<dbReference type="SMART" id="SM00363">
    <property type="entry name" value="S4"/>
    <property type="match status" value="1"/>
</dbReference>
<dbReference type="GO" id="GO:0005763">
    <property type="term" value="C:mitochondrial small ribosomal subunit"/>
    <property type="evidence" value="ECO:0007669"/>
    <property type="project" value="TreeGrafter"/>
</dbReference>
<dbReference type="InterPro" id="IPR022801">
    <property type="entry name" value="Ribosomal_uS4"/>
</dbReference>
<dbReference type="AlphaFoldDB" id="A0AA38VFY9"/>
<evidence type="ECO:0000256" key="10">
    <source>
        <dbReference type="PROSITE-ProRule" id="PRU00182"/>
    </source>
</evidence>
<evidence type="ECO:0000313" key="14">
    <source>
        <dbReference type="Proteomes" id="UP001174694"/>
    </source>
</evidence>
<comment type="function">
    <text evidence="8">Component of the mitochondrial ribosome (mitoribosome), a dedicated translation machinery responsible for the synthesis of mitochondrial genome-encoded proteins, including at least some of the essential transmembrane subunits of the mitochondrial respiratory chain. The mitoribosomes are attached to the mitochondrial inner membrane and translation products are cotranslationally integrated into the membrane.</text>
</comment>
<dbReference type="SUPFAM" id="SSF55174">
    <property type="entry name" value="Alpha-L RNA-binding motif"/>
    <property type="match status" value="1"/>
</dbReference>